<organism evidence="8 9">
    <name type="scientific">Selenomonas sputigena</name>
    <dbReference type="NCBI Taxonomy" id="69823"/>
    <lineage>
        <taxon>Bacteria</taxon>
        <taxon>Bacillati</taxon>
        <taxon>Bacillota</taxon>
        <taxon>Negativicutes</taxon>
        <taxon>Selenomonadales</taxon>
        <taxon>Selenomonadaceae</taxon>
        <taxon>Selenomonas</taxon>
    </lineage>
</organism>
<keyword evidence="8" id="KW-0808">Transferase</keyword>
<dbReference type="InterPro" id="IPR015421">
    <property type="entry name" value="PyrdxlP-dep_Trfase_major"/>
</dbReference>
<dbReference type="PANTHER" id="PTHR43277:SF4">
    <property type="entry name" value="ARGININE DECARBOXYLASE"/>
    <property type="match status" value="1"/>
</dbReference>
<dbReference type="PROSITE" id="PS00703">
    <property type="entry name" value="OKR_DC_1"/>
    <property type="match status" value="1"/>
</dbReference>
<evidence type="ECO:0000259" key="7">
    <source>
        <dbReference type="PROSITE" id="PS00703"/>
    </source>
</evidence>
<dbReference type="InterPro" id="IPR052357">
    <property type="entry name" value="Orn_Lys_Arg_decarboxylase-I"/>
</dbReference>
<feature type="compositionally biased region" description="Basic residues" evidence="6">
    <location>
        <begin position="515"/>
        <end position="526"/>
    </location>
</feature>
<gene>
    <name evidence="8" type="ORF">QCO44_04175</name>
</gene>
<feature type="region of interest" description="Disordered" evidence="6">
    <location>
        <begin position="504"/>
        <end position="526"/>
    </location>
</feature>
<dbReference type="Proteomes" id="UP001559623">
    <property type="component" value="Unassembled WGS sequence"/>
</dbReference>
<dbReference type="SUPFAM" id="SSF53383">
    <property type="entry name" value="PLP-dependent transferases"/>
    <property type="match status" value="1"/>
</dbReference>
<keyword evidence="3" id="KW-0210">Decarboxylase</keyword>
<comment type="similarity">
    <text evidence="2">Belongs to the Orn/Lys/Arg decarboxylase class-I family.</text>
</comment>
<dbReference type="EMBL" id="JARVLH010000002">
    <property type="protein sequence ID" value="MEX5284842.1"/>
    <property type="molecule type" value="Genomic_DNA"/>
</dbReference>
<protein>
    <submittedName>
        <fullName evidence="8">Aminotransferase class I/II-fold pyridoxal phosphate-dependent enzyme</fullName>
    </submittedName>
</protein>
<keyword evidence="8" id="KW-0032">Aminotransferase</keyword>
<evidence type="ECO:0000256" key="6">
    <source>
        <dbReference type="SAM" id="MobiDB-lite"/>
    </source>
</evidence>
<evidence type="ECO:0000256" key="4">
    <source>
        <dbReference type="ARBA" id="ARBA00022898"/>
    </source>
</evidence>
<sequence length="526" mass="55503">MTAGEREKEPADAAAFSRAPLAEAMRAYREAGALAFHTPGHKQGLGAHRLLRERITQEGLAEEVSLMQELDDLHGPEGCIKEAQECAARLYGADAAFFMVNGTTGAIHAMLLAALSPGDAVLLPRNAHRSVWGGLVLAGARPIYIEPVVDAELGIAHGLSTASVRAAVAAHPEAKALLLVSPTYYGVASDVRAIAEIVHGAGLLLLVDEAHGAHLAFSEELPPAALTAGADMAAQSTHKLLGAMTQASLLLLREGRVTGQRVQAAMSLLTTTSPNYLLLASLDIARCQMEEEGRALLARALRLARHLRREIDAIEGLACFGTERMGGAGAYALDELKLTVTVAGLGLKGPEAASLLRHRHKIEAELADERNVLFLITYADTEETAGRLLEALRAMVREAGSVRAPGFLTPVEAAALPPVPPLALTPREAFYRRSAAVPFREAVGRIAAEGISFYPPGIPVICPGELFTAEVCAYIRAMQEAGLKAAGAEDAALAAVRVAEEEAKKAGEAGGIHLAGKRKIDHPRSR</sequence>
<dbReference type="GO" id="GO:0008483">
    <property type="term" value="F:transaminase activity"/>
    <property type="evidence" value="ECO:0007669"/>
    <property type="project" value="UniProtKB-KW"/>
</dbReference>
<dbReference type="InterPro" id="IPR000310">
    <property type="entry name" value="Orn/Lys/Arg_deCO2ase_major_dom"/>
</dbReference>
<evidence type="ECO:0000256" key="2">
    <source>
        <dbReference type="ARBA" id="ARBA00010671"/>
    </source>
</evidence>
<comment type="cofactor">
    <cofactor evidence="1">
        <name>pyridoxal 5'-phosphate</name>
        <dbReference type="ChEBI" id="CHEBI:597326"/>
    </cofactor>
</comment>
<dbReference type="Pfam" id="PF01276">
    <property type="entry name" value="OKR_DC_1"/>
    <property type="match status" value="1"/>
</dbReference>
<proteinExistence type="inferred from homology"/>
<accession>A0ABV3X3S4</accession>
<feature type="domain" description="Orn/Lys/Arg decarboxylases family 1 pyridoxal-P attachment site" evidence="7">
    <location>
        <begin position="234"/>
        <end position="248"/>
    </location>
</feature>
<keyword evidence="4" id="KW-0663">Pyridoxal phosphate</keyword>
<evidence type="ECO:0000313" key="9">
    <source>
        <dbReference type="Proteomes" id="UP001559623"/>
    </source>
</evidence>
<dbReference type="PANTHER" id="PTHR43277">
    <property type="entry name" value="ARGININE DECARBOXYLASE"/>
    <property type="match status" value="1"/>
</dbReference>
<evidence type="ECO:0000256" key="5">
    <source>
        <dbReference type="ARBA" id="ARBA00023239"/>
    </source>
</evidence>
<keyword evidence="5" id="KW-0456">Lyase</keyword>
<dbReference type="Pfam" id="PF03711">
    <property type="entry name" value="OKR_DC_1_C"/>
    <property type="match status" value="1"/>
</dbReference>
<keyword evidence="9" id="KW-1185">Reference proteome</keyword>
<dbReference type="Gene3D" id="3.40.640.10">
    <property type="entry name" value="Type I PLP-dependent aspartate aminotransferase-like (Major domain)"/>
    <property type="match status" value="1"/>
</dbReference>
<reference evidence="8 9" key="1">
    <citation type="submission" date="2023-04" db="EMBL/GenBank/DDBJ databases">
        <title>Genome Sequence of Selenomonas sputigena ATCC 33150.</title>
        <authorList>
            <person name="Miller D.P."/>
            <person name="Anvari S."/>
            <person name="Polson S.W."/>
            <person name="Macdonald M."/>
            <person name="Mcdowell J.V."/>
        </authorList>
    </citation>
    <scope>NUCLEOTIDE SEQUENCE [LARGE SCALE GENOMIC DNA]</scope>
    <source>
        <strain evidence="8 9">ATCC 33150</strain>
    </source>
</reference>
<dbReference type="RefSeq" id="WP_368846562.1">
    <property type="nucleotide sequence ID" value="NZ_CP194411.1"/>
</dbReference>
<dbReference type="InterPro" id="IPR015424">
    <property type="entry name" value="PyrdxlP-dep_Trfase"/>
</dbReference>
<name>A0ABV3X3S4_9FIRM</name>
<evidence type="ECO:0000313" key="8">
    <source>
        <dbReference type="EMBL" id="MEX5284842.1"/>
    </source>
</evidence>
<dbReference type="Gene3D" id="3.90.100.10">
    <property type="entry name" value="Orn/Lys/Arg decarboxylase, C-terminal domain"/>
    <property type="match status" value="1"/>
</dbReference>
<evidence type="ECO:0000256" key="3">
    <source>
        <dbReference type="ARBA" id="ARBA00022793"/>
    </source>
</evidence>
<comment type="caution">
    <text evidence="8">The sequence shown here is derived from an EMBL/GenBank/DDBJ whole genome shotgun (WGS) entry which is preliminary data.</text>
</comment>
<dbReference type="InterPro" id="IPR008286">
    <property type="entry name" value="Prn/Lys/Arg_de-COase_C"/>
</dbReference>
<dbReference type="SUPFAM" id="SSF55904">
    <property type="entry name" value="Ornithine decarboxylase C-terminal domain"/>
    <property type="match status" value="1"/>
</dbReference>
<dbReference type="CDD" id="cd00615">
    <property type="entry name" value="Orn_deC_like"/>
    <property type="match status" value="1"/>
</dbReference>
<evidence type="ECO:0000256" key="1">
    <source>
        <dbReference type="ARBA" id="ARBA00001933"/>
    </source>
</evidence>
<dbReference type="InterPro" id="IPR036633">
    <property type="entry name" value="Prn/Lys/Arg_de-COase_C_sf"/>
</dbReference>